<dbReference type="Proteomes" id="UP000030982">
    <property type="component" value="Unassembled WGS sequence"/>
</dbReference>
<proteinExistence type="predicted"/>
<keyword evidence="2" id="KW-1185">Reference proteome</keyword>
<evidence type="ECO:0000313" key="1">
    <source>
        <dbReference type="EMBL" id="KHL04058.1"/>
    </source>
</evidence>
<sequence length="93" mass="10468">MAYLQITLDIDPSDRPSAAAVYEKYKKPFLETISGAQSKELLLRDDDVQVLHGFGSVQCAQSYLSSELFTQDVVTALKPYLKADPDIRIYETH</sequence>
<dbReference type="RefSeq" id="WP_043121753.1">
    <property type="nucleotide sequence ID" value="NZ_JTDL01000087.1"/>
</dbReference>
<protein>
    <recommendedName>
        <fullName evidence="3">DUF1330 domain-containing protein</fullName>
    </recommendedName>
</protein>
<organism evidence="1 2">
    <name type="scientific">Sinomonas humi</name>
    <dbReference type="NCBI Taxonomy" id="1338436"/>
    <lineage>
        <taxon>Bacteria</taxon>
        <taxon>Bacillati</taxon>
        <taxon>Actinomycetota</taxon>
        <taxon>Actinomycetes</taxon>
        <taxon>Micrococcales</taxon>
        <taxon>Micrococcaceae</taxon>
        <taxon>Sinomonas</taxon>
    </lineage>
</organism>
<dbReference type="STRING" id="1338436.LK10_07430"/>
<dbReference type="OrthoDB" id="1163038at2"/>
<reference evidence="1 2" key="1">
    <citation type="submission" date="2014-09" db="EMBL/GenBank/DDBJ databases">
        <title>Genome sequence of Sinomonas sp. MUSC 117.</title>
        <authorList>
            <person name="Lee L.-H."/>
        </authorList>
    </citation>
    <scope>NUCLEOTIDE SEQUENCE [LARGE SCALE GENOMIC DNA]</scope>
    <source>
        <strain evidence="1 2">MUSC 117</strain>
    </source>
</reference>
<evidence type="ECO:0000313" key="2">
    <source>
        <dbReference type="Proteomes" id="UP000030982"/>
    </source>
</evidence>
<comment type="caution">
    <text evidence="1">The sequence shown here is derived from an EMBL/GenBank/DDBJ whole genome shotgun (WGS) entry which is preliminary data.</text>
</comment>
<name>A0A0B2AQF3_9MICC</name>
<evidence type="ECO:0008006" key="3">
    <source>
        <dbReference type="Google" id="ProtNLM"/>
    </source>
</evidence>
<dbReference type="EMBL" id="JTDL01000087">
    <property type="protein sequence ID" value="KHL04058.1"/>
    <property type="molecule type" value="Genomic_DNA"/>
</dbReference>
<dbReference type="AlphaFoldDB" id="A0A0B2AQF3"/>
<gene>
    <name evidence="1" type="ORF">LK10_07430</name>
</gene>
<accession>A0A0B2AQF3</accession>